<dbReference type="PROSITE" id="PS50297">
    <property type="entry name" value="ANK_REP_REGION"/>
    <property type="match status" value="5"/>
</dbReference>
<feature type="repeat" description="ANK" evidence="3">
    <location>
        <begin position="908"/>
        <end position="940"/>
    </location>
</feature>
<dbReference type="SUPFAM" id="SSF48403">
    <property type="entry name" value="Ankyrin repeat"/>
    <property type="match status" value="3"/>
</dbReference>
<dbReference type="PROSITE" id="PS50088">
    <property type="entry name" value="ANK_REPEAT"/>
    <property type="match status" value="8"/>
</dbReference>
<sequence length="1108" mass="121302">MSPSKAEWEAEKSRMQEVCSQLKIKIPMRGREKQRLIDAMAAKGFIADEKCYHRQFKEWGWSGYQNKSGPLKKLTIVMSHRKKSNKTSKIYLWGKPVHDKDIKKALCRPGTHVSALELYGAPPDLTDGYTIRSPIEIDRTATLFPGLPFAVFERDFMQKQFNSSNMVSYIDPCVLGAAESSTVHEHVHQGTSYQPNDGTGISGTQAESGNTQQSQLVTNSALAALDDLIPTCVPNNSSSGPSSSNTEYFNSVETVPPLYRAVLYSVANGFAGLEESNIQEAIRFLQHQTSNQLINFIRNSPSYLSRAIAQNLFKGSIEVGDAQVVSWLLQDKALKIDPNKEVCSADGFRYTPIEWASSLSHRGVVEVLLQHGADVDKTWNDNLSVGHGALDSALLKLELGVSRVDPELVKMLLDASSDISTISLDFLMNLRLDELVLGATMRFMAKNHQAWYGLGAFTGAFQVLHEETCMRIVQIMVAHGLDMNQCTRNGYSIIELAAERGFLRLVQQLVNEGAIVTTDSLPCAVKSQNVDLVAFLMEKGAKINAVSRRLGSPLAAAVRSRNPDMINLCIRNGALSHILEGGQLSSLLEAASAAGSVEWIEYVMELGGDVRPADLGLALVMAIRDGHEEAAERLIKAGADIDVTTDHLGPPLFEALKRRNEKLVLLLLEYSASASYAIREPTIILATQWGRRDMVEELIKAGAEVNACCISRDGPSVFKNALAFAIENHDDDMVECLLGLGVDINHPESRRSRYTALRVAAQNQDRRMVHYLLERGADPNDSDALFASASGDLDIFKTLLDSFCNRYPAGSRPKKYGSATLSKAVKEGKENLVKLLLSHGVDANSVVFEVDANGMVPERGHCLSPFGTAIETPQLNRIQIVELFLDKACSPNQLVSVQYEWSHRRAMPMQSAFMLAISTHDTQLVELLLKRGADIHLPAKGTIRRTSLQTAVEVGDYRICEILLNLGAKVNAPAAPRGGRTALQLAAISGNLKIACLLLNEKAEVDAPAAVADGYTAIEGAALHNRLDMVQLLLDAGACSHGKDEDQIRKAADMARSFGSFVIADMLEEKIGLRQRPTEATEDGNGSEMNSGENGMELDYNDFLNAFE</sequence>
<evidence type="ECO:0000313" key="6">
    <source>
        <dbReference type="Proteomes" id="UP000240883"/>
    </source>
</evidence>
<feature type="repeat" description="ANK" evidence="3">
    <location>
        <begin position="752"/>
        <end position="784"/>
    </location>
</feature>
<feature type="region of interest" description="Disordered" evidence="4">
    <location>
        <begin position="185"/>
        <end position="213"/>
    </location>
</feature>
<gene>
    <name evidence="5" type="ORF">BS50DRAFT_682200</name>
</gene>
<evidence type="ECO:0000256" key="3">
    <source>
        <dbReference type="PROSITE-ProRule" id="PRU00023"/>
    </source>
</evidence>
<keyword evidence="1" id="KW-0677">Repeat</keyword>
<evidence type="ECO:0000313" key="5">
    <source>
        <dbReference type="EMBL" id="PSN59534.1"/>
    </source>
</evidence>
<feature type="repeat" description="ANK" evidence="3">
    <location>
        <begin position="943"/>
        <end position="975"/>
    </location>
</feature>
<dbReference type="Proteomes" id="UP000240883">
    <property type="component" value="Unassembled WGS sequence"/>
</dbReference>
<feature type="repeat" description="ANK" evidence="3">
    <location>
        <begin position="348"/>
        <end position="380"/>
    </location>
</feature>
<dbReference type="OrthoDB" id="5369447at2759"/>
<feature type="repeat" description="ANK" evidence="3">
    <location>
        <begin position="816"/>
        <end position="844"/>
    </location>
</feature>
<dbReference type="Gene3D" id="1.25.40.20">
    <property type="entry name" value="Ankyrin repeat-containing domain"/>
    <property type="match status" value="3"/>
</dbReference>
<protein>
    <submittedName>
        <fullName evidence="5">Ankyrin</fullName>
    </submittedName>
</protein>
<feature type="repeat" description="ANK" evidence="3">
    <location>
        <begin position="1013"/>
        <end position="1045"/>
    </location>
</feature>
<feature type="compositionally biased region" description="Low complexity" evidence="4">
    <location>
        <begin position="1084"/>
        <end position="1095"/>
    </location>
</feature>
<keyword evidence="6" id="KW-1185">Reference proteome</keyword>
<evidence type="ECO:0000256" key="1">
    <source>
        <dbReference type="ARBA" id="ARBA00022737"/>
    </source>
</evidence>
<dbReference type="InterPro" id="IPR036770">
    <property type="entry name" value="Ankyrin_rpt-contain_sf"/>
</dbReference>
<dbReference type="SMART" id="SM00248">
    <property type="entry name" value="ANK"/>
    <property type="match status" value="16"/>
</dbReference>
<dbReference type="InterPro" id="IPR002110">
    <property type="entry name" value="Ankyrin_rpt"/>
</dbReference>
<keyword evidence="2 3" id="KW-0040">ANK repeat</keyword>
<dbReference type="Pfam" id="PF12796">
    <property type="entry name" value="Ank_2"/>
    <property type="match status" value="3"/>
</dbReference>
<proteinExistence type="predicted"/>
<dbReference type="PANTHER" id="PTHR24198:SF165">
    <property type="entry name" value="ANKYRIN REPEAT-CONTAINING PROTEIN-RELATED"/>
    <property type="match status" value="1"/>
</dbReference>
<dbReference type="AlphaFoldDB" id="A0A2T2N2A5"/>
<dbReference type="Pfam" id="PF00023">
    <property type="entry name" value="Ank"/>
    <property type="match status" value="1"/>
</dbReference>
<evidence type="ECO:0000256" key="2">
    <source>
        <dbReference type="ARBA" id="ARBA00023043"/>
    </source>
</evidence>
<feature type="compositionally biased region" description="Polar residues" evidence="4">
    <location>
        <begin position="189"/>
        <end position="213"/>
    </location>
</feature>
<organism evidence="5 6">
    <name type="scientific">Corynespora cassiicola Philippines</name>
    <dbReference type="NCBI Taxonomy" id="1448308"/>
    <lineage>
        <taxon>Eukaryota</taxon>
        <taxon>Fungi</taxon>
        <taxon>Dikarya</taxon>
        <taxon>Ascomycota</taxon>
        <taxon>Pezizomycotina</taxon>
        <taxon>Dothideomycetes</taxon>
        <taxon>Pleosporomycetidae</taxon>
        <taxon>Pleosporales</taxon>
        <taxon>Corynesporascaceae</taxon>
        <taxon>Corynespora</taxon>
    </lineage>
</organism>
<evidence type="ECO:0000256" key="4">
    <source>
        <dbReference type="SAM" id="MobiDB-lite"/>
    </source>
</evidence>
<reference evidence="5 6" key="1">
    <citation type="journal article" date="2018" name="Front. Microbiol.">
        <title>Genome-Wide Analysis of Corynespora cassiicola Leaf Fall Disease Putative Effectors.</title>
        <authorList>
            <person name="Lopez D."/>
            <person name="Ribeiro S."/>
            <person name="Label P."/>
            <person name="Fumanal B."/>
            <person name="Venisse J.S."/>
            <person name="Kohler A."/>
            <person name="de Oliveira R.R."/>
            <person name="Labutti K."/>
            <person name="Lipzen A."/>
            <person name="Lail K."/>
            <person name="Bauer D."/>
            <person name="Ohm R.A."/>
            <person name="Barry K.W."/>
            <person name="Spatafora J."/>
            <person name="Grigoriev I.V."/>
            <person name="Martin F.M."/>
            <person name="Pujade-Renaud V."/>
        </authorList>
    </citation>
    <scope>NUCLEOTIDE SEQUENCE [LARGE SCALE GENOMIC DNA]</scope>
    <source>
        <strain evidence="5 6">Philippines</strain>
    </source>
</reference>
<dbReference type="STRING" id="1448308.A0A2T2N2A5"/>
<dbReference type="EMBL" id="KZ678155">
    <property type="protein sequence ID" value="PSN59534.1"/>
    <property type="molecule type" value="Genomic_DNA"/>
</dbReference>
<name>A0A2T2N2A5_CORCC</name>
<accession>A0A2T2N2A5</accession>
<feature type="region of interest" description="Disordered" evidence="4">
    <location>
        <begin position="1074"/>
        <end position="1095"/>
    </location>
</feature>
<dbReference type="PANTHER" id="PTHR24198">
    <property type="entry name" value="ANKYRIN REPEAT AND PROTEIN KINASE DOMAIN-CONTAINING PROTEIN"/>
    <property type="match status" value="1"/>
</dbReference>
<feature type="repeat" description="ANK" evidence="3">
    <location>
        <begin position="978"/>
        <end position="1010"/>
    </location>
</feature>
<feature type="repeat" description="ANK" evidence="3">
    <location>
        <begin position="614"/>
        <end position="646"/>
    </location>
</feature>